<evidence type="ECO:0000256" key="2">
    <source>
        <dbReference type="ARBA" id="ARBA00023274"/>
    </source>
</evidence>
<dbReference type="GO" id="GO:0005840">
    <property type="term" value="C:ribosome"/>
    <property type="evidence" value="ECO:0007669"/>
    <property type="project" value="UniProtKB-KW"/>
</dbReference>
<dbReference type="EMBL" id="LAZR01002210">
    <property type="protein sequence ID" value="KKN33038.1"/>
    <property type="molecule type" value="Genomic_DNA"/>
</dbReference>
<dbReference type="SUPFAM" id="SSF54189">
    <property type="entry name" value="Ribosomal proteins S24e, L23 and L15e"/>
    <property type="match status" value="1"/>
</dbReference>
<protein>
    <recommendedName>
        <fullName evidence="4">30S ribosomal protein S24e</fullName>
    </recommendedName>
</protein>
<keyword evidence="2" id="KW-0687">Ribonucleoprotein</keyword>
<dbReference type="Gene3D" id="3.30.70.330">
    <property type="match status" value="1"/>
</dbReference>
<accession>A0A0F9SV43</accession>
<dbReference type="AlphaFoldDB" id="A0A0F9SV43"/>
<organism evidence="3">
    <name type="scientific">marine sediment metagenome</name>
    <dbReference type="NCBI Taxonomy" id="412755"/>
    <lineage>
        <taxon>unclassified sequences</taxon>
        <taxon>metagenomes</taxon>
        <taxon>ecological metagenomes</taxon>
    </lineage>
</organism>
<name>A0A0F9SV43_9ZZZZ</name>
<dbReference type="HAMAP" id="MF_00545">
    <property type="entry name" value="Ribosomal_eS24"/>
    <property type="match status" value="1"/>
</dbReference>
<evidence type="ECO:0000313" key="3">
    <source>
        <dbReference type="EMBL" id="KKN33038.1"/>
    </source>
</evidence>
<gene>
    <name evidence="3" type="ORF">LCGC14_0807710</name>
</gene>
<proteinExistence type="inferred from homology"/>
<keyword evidence="1" id="KW-0689">Ribosomal protein</keyword>
<dbReference type="GO" id="GO:0006412">
    <property type="term" value="P:translation"/>
    <property type="evidence" value="ECO:0007669"/>
    <property type="project" value="InterPro"/>
</dbReference>
<dbReference type="GO" id="GO:1990904">
    <property type="term" value="C:ribonucleoprotein complex"/>
    <property type="evidence" value="ECO:0007669"/>
    <property type="project" value="UniProtKB-KW"/>
</dbReference>
<dbReference type="InterPro" id="IPR001976">
    <property type="entry name" value="Ribosomal_eS24"/>
</dbReference>
<evidence type="ECO:0000256" key="1">
    <source>
        <dbReference type="ARBA" id="ARBA00022980"/>
    </source>
</evidence>
<dbReference type="InterPro" id="IPR012678">
    <property type="entry name" value="Ribosomal_uL23/eL15/eS24_sf"/>
</dbReference>
<dbReference type="Pfam" id="PF01282">
    <property type="entry name" value="Ribosomal_S24e"/>
    <property type="match status" value="1"/>
</dbReference>
<dbReference type="InterPro" id="IPR012677">
    <property type="entry name" value="Nucleotide-bd_a/b_plait_sf"/>
</dbReference>
<dbReference type="GO" id="GO:0003735">
    <property type="term" value="F:structural constituent of ribosome"/>
    <property type="evidence" value="ECO:0007669"/>
    <property type="project" value="InterPro"/>
</dbReference>
<comment type="caution">
    <text evidence="3">The sequence shown here is derived from an EMBL/GenBank/DDBJ whole genome shotgun (WGS) entry which is preliminary data.</text>
</comment>
<sequence length="117" mass="13817">MSLKIEITEEKKNPLIDRTELTFRVDHFGAGTPNRLDLKKKIAALQNSDEKLTIIRKLHTPFGSAYTIGQVNIYNNVKELQYFESFHIQVRNLEKDKRAEIIKLEKIKEPFKHLFEY</sequence>
<reference evidence="3" key="1">
    <citation type="journal article" date="2015" name="Nature">
        <title>Complex archaea that bridge the gap between prokaryotes and eukaryotes.</title>
        <authorList>
            <person name="Spang A."/>
            <person name="Saw J.H."/>
            <person name="Jorgensen S.L."/>
            <person name="Zaremba-Niedzwiedzka K."/>
            <person name="Martijn J."/>
            <person name="Lind A.E."/>
            <person name="van Eijk R."/>
            <person name="Schleper C."/>
            <person name="Guy L."/>
            <person name="Ettema T.J."/>
        </authorList>
    </citation>
    <scope>NUCLEOTIDE SEQUENCE</scope>
</reference>
<evidence type="ECO:0008006" key="4">
    <source>
        <dbReference type="Google" id="ProtNLM"/>
    </source>
</evidence>